<keyword evidence="2" id="KW-1133">Transmembrane helix</keyword>
<feature type="compositionally biased region" description="Basic and acidic residues" evidence="1">
    <location>
        <begin position="27"/>
        <end position="36"/>
    </location>
</feature>
<feature type="region of interest" description="Disordered" evidence="1">
    <location>
        <begin position="25"/>
        <end position="65"/>
    </location>
</feature>
<proteinExistence type="predicted"/>
<dbReference type="Proteomes" id="UP000078540">
    <property type="component" value="Unassembled WGS sequence"/>
</dbReference>
<reference evidence="3 4" key="1">
    <citation type="submission" date="2015-09" db="EMBL/GenBank/DDBJ databases">
        <title>Atta colombica WGS genome.</title>
        <authorList>
            <person name="Nygaard S."/>
            <person name="Hu H."/>
            <person name="Boomsma J."/>
            <person name="Zhang G."/>
        </authorList>
    </citation>
    <scope>NUCLEOTIDE SEQUENCE [LARGE SCALE GENOMIC DNA]</scope>
    <source>
        <strain evidence="3">Treedump-2</strain>
        <tissue evidence="3">Whole body</tissue>
    </source>
</reference>
<sequence>MAESSRNAVVDNATKDSYFLMHIASTRRKEREDKNRLRGRRKTKRKRKVASAGKTSEYGDAGTDIEESRGRYRGREVGGVCKYFSNPHRKPGSPFSRLVFRASLSSVRIAIPHFFPSCRFFLFSIAFHTVFSFLLSFFLLLRI</sequence>
<name>A0A195B4I2_9HYME</name>
<keyword evidence="2" id="KW-0472">Membrane</keyword>
<keyword evidence="4" id="KW-1185">Reference proteome</keyword>
<keyword evidence="2" id="KW-0812">Transmembrane</keyword>
<evidence type="ECO:0000313" key="3">
    <source>
        <dbReference type="EMBL" id="KYM79177.1"/>
    </source>
</evidence>
<evidence type="ECO:0000313" key="4">
    <source>
        <dbReference type="Proteomes" id="UP000078540"/>
    </source>
</evidence>
<evidence type="ECO:0000256" key="1">
    <source>
        <dbReference type="SAM" id="MobiDB-lite"/>
    </source>
</evidence>
<dbReference type="AlphaFoldDB" id="A0A195B4I2"/>
<dbReference type="EMBL" id="KQ976618">
    <property type="protein sequence ID" value="KYM79177.1"/>
    <property type="molecule type" value="Genomic_DNA"/>
</dbReference>
<evidence type="ECO:0000256" key="2">
    <source>
        <dbReference type="SAM" id="Phobius"/>
    </source>
</evidence>
<feature type="compositionally biased region" description="Basic residues" evidence="1">
    <location>
        <begin position="37"/>
        <end position="49"/>
    </location>
</feature>
<evidence type="ECO:0008006" key="5">
    <source>
        <dbReference type="Google" id="ProtNLM"/>
    </source>
</evidence>
<gene>
    <name evidence="3" type="ORF">ALC53_10341</name>
</gene>
<organism evidence="3 4">
    <name type="scientific">Atta colombica</name>
    <dbReference type="NCBI Taxonomy" id="520822"/>
    <lineage>
        <taxon>Eukaryota</taxon>
        <taxon>Metazoa</taxon>
        <taxon>Ecdysozoa</taxon>
        <taxon>Arthropoda</taxon>
        <taxon>Hexapoda</taxon>
        <taxon>Insecta</taxon>
        <taxon>Pterygota</taxon>
        <taxon>Neoptera</taxon>
        <taxon>Endopterygota</taxon>
        <taxon>Hymenoptera</taxon>
        <taxon>Apocrita</taxon>
        <taxon>Aculeata</taxon>
        <taxon>Formicoidea</taxon>
        <taxon>Formicidae</taxon>
        <taxon>Myrmicinae</taxon>
        <taxon>Atta</taxon>
    </lineage>
</organism>
<feature type="transmembrane region" description="Helical" evidence="2">
    <location>
        <begin position="121"/>
        <end position="141"/>
    </location>
</feature>
<accession>A0A195B4I2</accession>
<protein>
    <recommendedName>
        <fullName evidence="5">Transmembrane protein</fullName>
    </recommendedName>
</protein>